<evidence type="ECO:0000313" key="1">
    <source>
        <dbReference type="EMBL" id="GCE63784.1"/>
    </source>
</evidence>
<comment type="caution">
    <text evidence="1">The sequence shown here is derived from an EMBL/GenBank/DDBJ whole genome shotgun (WGS) entry which is preliminary data.</text>
</comment>
<organism evidence="1 2">
    <name type="scientific">Candidatus Mycoplasma haematohominis</name>
    <dbReference type="NCBI Taxonomy" id="1494318"/>
    <lineage>
        <taxon>Bacteria</taxon>
        <taxon>Bacillati</taxon>
        <taxon>Mycoplasmatota</taxon>
        <taxon>Mollicutes</taxon>
        <taxon>Mycoplasmataceae</taxon>
        <taxon>Mycoplasma</taxon>
    </lineage>
</organism>
<proteinExistence type="predicted"/>
<protein>
    <submittedName>
        <fullName evidence="1">Uncharacterized protein</fullName>
    </submittedName>
</protein>
<sequence>MSLAKGAAGLGATALVITGGVGGYYFFSGVPACSVISANTTTFSSYSSKYGHFYGDYLVDPNKLDGDNNNSSWWTWAYGVFTSVGKENVGEKFKSVEKSFSSAESDATKALNKVCDSAYKAEIANVTSTKPASTDTTKFWEEDVWKFCSISPYRAKPILLSSSQDGSDKSLIDSKNSGKFGATHKDKLVSTKDYRNQWFWDLKEEQLKKETVAEPESTEKNIFKLMKKNKKSVKDTCQDAYLLGTSDNDGKATDAELKKYCYLEKTTQ</sequence>
<accession>A0A478FRT9</accession>
<name>A0A478FRT9_9MOLU</name>
<gene>
    <name evidence="1" type="ORF">MHSWG343_07910</name>
</gene>
<evidence type="ECO:0000313" key="2">
    <source>
        <dbReference type="Proteomes" id="UP000324831"/>
    </source>
</evidence>
<reference evidence="1 2" key="1">
    <citation type="submission" date="2019-01" db="EMBL/GenBank/DDBJ databases">
        <title>Draft genome sequences of Candidatus Mycoplasma haemohominis SWG34-3 identified from a patient with pyrexia, anemia and liver dysfunction.</title>
        <authorList>
            <person name="Sekizuka T."/>
            <person name="Hattori N."/>
            <person name="Katano H."/>
            <person name="Takuma T."/>
            <person name="Ito T."/>
            <person name="Arai N."/>
            <person name="Yanai R."/>
            <person name="Ishii S."/>
            <person name="Miura Y."/>
            <person name="Tokunaga T."/>
            <person name="Watanabe H."/>
            <person name="Nomura N."/>
            <person name="Eguchi J."/>
            <person name="Arai T."/>
            <person name="Hasegawa H."/>
            <person name="Nakamaki T."/>
            <person name="Wakita T."/>
            <person name="Niki Y."/>
            <person name="Kuroda M."/>
        </authorList>
    </citation>
    <scope>NUCLEOTIDE SEQUENCE [LARGE SCALE GENOMIC DNA]</scope>
    <source>
        <strain evidence="1">SWG34-3</strain>
    </source>
</reference>
<dbReference type="AlphaFoldDB" id="A0A478FRT9"/>
<dbReference type="EMBL" id="BIMN01000004">
    <property type="protein sequence ID" value="GCE63784.1"/>
    <property type="molecule type" value="Genomic_DNA"/>
</dbReference>
<dbReference type="Proteomes" id="UP000324831">
    <property type="component" value="Unassembled WGS sequence"/>
</dbReference>